<accession>A0A0N8KLV7</accession>
<evidence type="ECO:0000313" key="2">
    <source>
        <dbReference type="Proteomes" id="UP000050465"/>
    </source>
</evidence>
<dbReference type="InterPro" id="IPR014951">
    <property type="entry name" value="DUF1822"/>
</dbReference>
<dbReference type="Proteomes" id="UP000050465">
    <property type="component" value="Unassembled WGS sequence"/>
</dbReference>
<proteinExistence type="predicted"/>
<protein>
    <submittedName>
        <fullName evidence="1">Uncharacterized protein</fullName>
    </submittedName>
</protein>
<organism evidence="1 2">
    <name type="scientific">Phormidesmis priestleyi Ana</name>
    <dbReference type="NCBI Taxonomy" id="1666911"/>
    <lineage>
        <taxon>Bacteria</taxon>
        <taxon>Bacillati</taxon>
        <taxon>Cyanobacteriota</taxon>
        <taxon>Cyanophyceae</taxon>
        <taxon>Leptolyngbyales</taxon>
        <taxon>Leptolyngbyaceae</taxon>
        <taxon>Phormidesmis</taxon>
    </lineage>
</organism>
<gene>
    <name evidence="1" type="ORF">HLUCCA11_22555</name>
</gene>
<dbReference type="EMBL" id="LJZR01000073">
    <property type="protein sequence ID" value="KPQ32010.1"/>
    <property type="molecule type" value="Genomic_DNA"/>
</dbReference>
<name>A0A0N8KLV7_9CYAN</name>
<dbReference type="Pfam" id="PF08852">
    <property type="entry name" value="DUF1822"/>
    <property type="match status" value="1"/>
</dbReference>
<comment type="caution">
    <text evidence="1">The sequence shown here is derived from an EMBL/GenBank/DDBJ whole genome shotgun (WGS) entry which is preliminary data.</text>
</comment>
<sequence length="386" mass="42397">MTSSLLSWPPLPIPITTQSRQRSHPENGEAYLYRCNLATAAIASYLQMIAVPHRIETSSSGTQLYVEELGGYVACCPVFPNEQKCEVLDHERANCKGFLFVELSDPYYQAYVLGFVREVSVRELPLSYLQPLSAFTVALEEAERASQSSRPQILIPAWIVGRISGWLSPQERSFTDLSPSVSSQNRGFYDHQSNWAMRGPTQHNSNPLYERYASAQGNSGLVRSLSSMEPITALATIVEHTTSDAIRWQAAEQLAYINSTHPLSPSLRVKSLVDDLAGLAVALLVGVMTKSDGTFLIGCRLYATGAQPSLPTDIVLKGIDEATPAETATDAQVFCEITPTVHGDPLEYLFTAENGDRFSFHIHYQGHTSTSTFVLPATQSLSEKTS</sequence>
<dbReference type="STRING" id="1666911.HLUCCA11_22555"/>
<reference evidence="1 2" key="1">
    <citation type="submission" date="2015-09" db="EMBL/GenBank/DDBJ databases">
        <title>Identification and resolution of microdiversity through metagenomic sequencing of parallel consortia.</title>
        <authorList>
            <person name="Nelson W.C."/>
            <person name="Romine M.F."/>
            <person name="Lindemann S.R."/>
        </authorList>
    </citation>
    <scope>NUCLEOTIDE SEQUENCE [LARGE SCALE GENOMIC DNA]</scope>
    <source>
        <strain evidence="1">Ana</strain>
    </source>
</reference>
<dbReference type="AlphaFoldDB" id="A0A0N8KLV7"/>
<evidence type="ECO:0000313" key="1">
    <source>
        <dbReference type="EMBL" id="KPQ32010.1"/>
    </source>
</evidence>